<evidence type="ECO:0000256" key="2">
    <source>
        <dbReference type="SAM" id="Phobius"/>
    </source>
</evidence>
<keyword evidence="2" id="KW-0812">Transmembrane</keyword>
<protein>
    <submittedName>
        <fullName evidence="4">Anti-sigma factor</fullName>
    </submittedName>
</protein>
<sequence length="244" mass="25478">MSHVDPEVIALLALGEGQPSDAERMHLAHCGQCRADLAMLTATASVGRSTVVVDRVESPSPEVWDRIAHELGLDGEGRPGVEPTSAPVVPLRRRRRILPVLIGASAAAVVAVVAVVGWQILRPLPTVQVASATLEPFPAWPTSSGTATVLELPDGTRELHVDLDAPEEADGYREAWLISTDGSKLVSLGVIDGSAATFVVPRAIDLGEFSLVDVSLERADGDPGHSGDSIVRGPLASSGSSRPS</sequence>
<evidence type="ECO:0000259" key="3">
    <source>
        <dbReference type="Pfam" id="PF10099"/>
    </source>
</evidence>
<feature type="region of interest" description="Disordered" evidence="1">
    <location>
        <begin position="220"/>
        <end position="244"/>
    </location>
</feature>
<keyword evidence="2" id="KW-0472">Membrane</keyword>
<feature type="domain" description="Anti-sigma K factor RskA C-terminal" evidence="3">
    <location>
        <begin position="106"/>
        <end position="228"/>
    </location>
</feature>
<feature type="transmembrane region" description="Helical" evidence="2">
    <location>
        <begin position="100"/>
        <end position="121"/>
    </location>
</feature>
<proteinExistence type="predicted"/>
<dbReference type="RefSeq" id="WP_305002192.1">
    <property type="nucleotide sequence ID" value="NZ_JAUQUB010000001.1"/>
</dbReference>
<dbReference type="Proteomes" id="UP001241072">
    <property type="component" value="Unassembled WGS sequence"/>
</dbReference>
<comment type="caution">
    <text evidence="4">The sequence shown here is derived from an EMBL/GenBank/DDBJ whole genome shotgun (WGS) entry which is preliminary data.</text>
</comment>
<dbReference type="EMBL" id="JAUQUB010000001">
    <property type="protein sequence ID" value="MDO7881793.1"/>
    <property type="molecule type" value="Genomic_DNA"/>
</dbReference>
<dbReference type="Pfam" id="PF10099">
    <property type="entry name" value="RskA_C"/>
    <property type="match status" value="1"/>
</dbReference>
<evidence type="ECO:0000313" key="4">
    <source>
        <dbReference type="EMBL" id="MDO7881793.1"/>
    </source>
</evidence>
<name>A0ABT9BL97_9MICO</name>
<dbReference type="InterPro" id="IPR018764">
    <property type="entry name" value="RskA_C"/>
</dbReference>
<organism evidence="4 5">
    <name type="scientific">Antiquaquibacter soli</name>
    <dbReference type="NCBI Taxonomy" id="3064523"/>
    <lineage>
        <taxon>Bacteria</taxon>
        <taxon>Bacillati</taxon>
        <taxon>Actinomycetota</taxon>
        <taxon>Actinomycetes</taxon>
        <taxon>Micrococcales</taxon>
        <taxon>Microbacteriaceae</taxon>
        <taxon>Antiquaquibacter</taxon>
    </lineage>
</organism>
<evidence type="ECO:0000313" key="5">
    <source>
        <dbReference type="Proteomes" id="UP001241072"/>
    </source>
</evidence>
<reference evidence="4 5" key="1">
    <citation type="submission" date="2023-07" db="EMBL/GenBank/DDBJ databases">
        <title>Protaetiibacter sp. nov WY-16 isolated from soil.</title>
        <authorList>
            <person name="Liu B."/>
            <person name="Wan Y."/>
        </authorList>
    </citation>
    <scope>NUCLEOTIDE SEQUENCE [LARGE SCALE GENOMIC DNA]</scope>
    <source>
        <strain evidence="4 5">WY-16</strain>
    </source>
</reference>
<accession>A0ABT9BL97</accession>
<gene>
    <name evidence="4" type="ORF">Q5716_06080</name>
</gene>
<keyword evidence="2" id="KW-1133">Transmembrane helix</keyword>
<keyword evidence="5" id="KW-1185">Reference proteome</keyword>
<evidence type="ECO:0000256" key="1">
    <source>
        <dbReference type="SAM" id="MobiDB-lite"/>
    </source>
</evidence>